<reference evidence="3" key="1">
    <citation type="submission" date="2025-08" db="UniProtKB">
        <authorList>
            <consortium name="RefSeq"/>
        </authorList>
    </citation>
    <scope>IDENTIFICATION</scope>
    <source>
        <tissue evidence="3">Brain</tissue>
    </source>
</reference>
<protein>
    <submittedName>
        <fullName evidence="3">Exocyst complex component 3-like protein 4 isoform X1</fullName>
    </submittedName>
</protein>
<dbReference type="GO" id="GO:0006887">
    <property type="term" value="P:exocytosis"/>
    <property type="evidence" value="ECO:0007669"/>
    <property type="project" value="InterPro"/>
</dbReference>
<feature type="region of interest" description="Disordered" evidence="1">
    <location>
        <begin position="31"/>
        <end position="61"/>
    </location>
</feature>
<accession>A0AAJ8BL32</accession>
<dbReference type="GO" id="GO:0000145">
    <property type="term" value="C:exocyst"/>
    <property type="evidence" value="ECO:0007669"/>
    <property type="project" value="InterPro"/>
</dbReference>
<dbReference type="RefSeq" id="XP_050934236.1">
    <property type="nucleotide sequence ID" value="XM_051078279.1"/>
</dbReference>
<dbReference type="PANTHER" id="PTHR21292">
    <property type="entry name" value="EXOCYST COMPLEX COMPONENT SEC6-RELATED"/>
    <property type="match status" value="1"/>
</dbReference>
<dbReference type="AlphaFoldDB" id="A0AAJ8BL32"/>
<feature type="region of interest" description="Disordered" evidence="1">
    <location>
        <begin position="522"/>
        <end position="549"/>
    </location>
</feature>
<gene>
    <name evidence="3" type="primary">LOC108902188</name>
</gene>
<sequence>MNTALSSSSMLQESEAQHLILRKMKKILTIRGRSKDRRNDGKTPLIKESNNNVQDGYDPEDKGYDTPFAQNTLNTRKEVAEHLNVAPDATSSTCEDDQCLIQISVSEHFPKLPTPDQNLNQHLVHVQEAVLHELKRLRPVLEHKELMEFLIDCYHRQTFDHLHSLLQNATSTQNSFVLMNWVLHIYQSEELLGHPDLQEMDPIKKVNHSLVSGWEAKAKAKLLENVQREVRQSLDKILQIEIGQEHCDPDEAYVGLYMDTIQCVGAKCNEAKKISSDLSDEVQDVCFQELLIFVRRYTTEQTEALGKKAEMDEPETIHFLKTLTTCKELKQYIQATGKGIKNPLVMEMVEMLENMEASTLNLLMDIVTDIAESHLKKYFKSDRRRFCLCSDIEQYFPKLPYAFDEQQRVMDEAYKVIVGLYFKYLIQSNQKKLKKCWPDIGETVTEDAELLHNTISDLAPGVQNHNCILQYVTKILECNSIDAHKIEAAKMLKECDRKSEDIKRLLRWKGLSRREVQEVMDALPPDLQPTPDPDVQIRPDSDNQTRSNRSQCCCCACC</sequence>
<dbReference type="GO" id="GO:0000149">
    <property type="term" value="F:SNARE binding"/>
    <property type="evidence" value="ECO:0007669"/>
    <property type="project" value="TreeGrafter"/>
</dbReference>
<evidence type="ECO:0000313" key="2">
    <source>
        <dbReference type="Proteomes" id="UP000694890"/>
    </source>
</evidence>
<dbReference type="GO" id="GO:0051601">
    <property type="term" value="P:exocyst localization"/>
    <property type="evidence" value="ECO:0007669"/>
    <property type="project" value="TreeGrafter"/>
</dbReference>
<evidence type="ECO:0000313" key="3">
    <source>
        <dbReference type="RefSeq" id="XP_050934236.1"/>
    </source>
</evidence>
<name>A0AAJ8BL32_LATCA</name>
<dbReference type="GeneID" id="108902188"/>
<proteinExistence type="predicted"/>
<evidence type="ECO:0000256" key="1">
    <source>
        <dbReference type="SAM" id="MobiDB-lite"/>
    </source>
</evidence>
<dbReference type="InterPro" id="IPR010326">
    <property type="entry name" value="EXOC3/Sec6"/>
</dbReference>
<organism evidence="2 3">
    <name type="scientific">Lates calcarifer</name>
    <name type="common">Barramundi</name>
    <name type="synonym">Holocentrus calcarifer</name>
    <dbReference type="NCBI Taxonomy" id="8187"/>
    <lineage>
        <taxon>Eukaryota</taxon>
        <taxon>Metazoa</taxon>
        <taxon>Chordata</taxon>
        <taxon>Craniata</taxon>
        <taxon>Vertebrata</taxon>
        <taxon>Euteleostomi</taxon>
        <taxon>Actinopterygii</taxon>
        <taxon>Neopterygii</taxon>
        <taxon>Teleostei</taxon>
        <taxon>Neoteleostei</taxon>
        <taxon>Acanthomorphata</taxon>
        <taxon>Carangaria</taxon>
        <taxon>Carangaria incertae sedis</taxon>
        <taxon>Centropomidae</taxon>
        <taxon>Lates</taxon>
    </lineage>
</organism>
<dbReference type="PANTHER" id="PTHR21292:SF12">
    <property type="entry name" value="EXOCYST COMPLEX COMPONENT 3-LIKE PROTEIN"/>
    <property type="match status" value="1"/>
</dbReference>
<dbReference type="Proteomes" id="UP000694890">
    <property type="component" value="Linkage group LG19"/>
</dbReference>